<evidence type="ECO:0000259" key="7">
    <source>
        <dbReference type="PROSITE" id="PS50885"/>
    </source>
</evidence>
<dbReference type="PANTHER" id="PTHR32089:SF112">
    <property type="entry name" value="LYSOZYME-LIKE PROTEIN-RELATED"/>
    <property type="match status" value="1"/>
</dbReference>
<comment type="caution">
    <text evidence="8">The sequence shown here is derived from an EMBL/GenBank/DDBJ whole genome shotgun (WGS) entry which is preliminary data.</text>
</comment>
<dbReference type="Proteomes" id="UP000321514">
    <property type="component" value="Unassembled WGS sequence"/>
</dbReference>
<feature type="domain" description="HAMP" evidence="7">
    <location>
        <begin position="291"/>
        <end position="342"/>
    </location>
</feature>
<gene>
    <name evidence="8" type="ORF">MFU01_02600</name>
</gene>
<evidence type="ECO:0000256" key="5">
    <source>
        <dbReference type="SAM" id="Phobius"/>
    </source>
</evidence>
<dbReference type="GO" id="GO:0007165">
    <property type="term" value="P:signal transduction"/>
    <property type="evidence" value="ECO:0007669"/>
    <property type="project" value="UniProtKB-KW"/>
</dbReference>
<evidence type="ECO:0000256" key="4">
    <source>
        <dbReference type="SAM" id="MobiDB-lite"/>
    </source>
</evidence>
<dbReference type="PANTHER" id="PTHR32089">
    <property type="entry name" value="METHYL-ACCEPTING CHEMOTAXIS PROTEIN MCPB"/>
    <property type="match status" value="1"/>
</dbReference>
<feature type="domain" description="Methyl-accepting transducer" evidence="6">
    <location>
        <begin position="347"/>
        <end position="583"/>
    </location>
</feature>
<dbReference type="Pfam" id="PF00015">
    <property type="entry name" value="MCPsignal"/>
    <property type="match status" value="1"/>
</dbReference>
<name>A0A511SV83_MYXFU</name>
<evidence type="ECO:0000256" key="3">
    <source>
        <dbReference type="PROSITE-ProRule" id="PRU00284"/>
    </source>
</evidence>
<feature type="transmembrane region" description="Helical" evidence="5">
    <location>
        <begin position="40"/>
        <end position="58"/>
    </location>
</feature>
<proteinExistence type="inferred from homology"/>
<evidence type="ECO:0000313" key="8">
    <source>
        <dbReference type="EMBL" id="GEN05223.1"/>
    </source>
</evidence>
<feature type="transmembrane region" description="Helical" evidence="5">
    <location>
        <begin position="209"/>
        <end position="232"/>
    </location>
</feature>
<dbReference type="InterPro" id="IPR004089">
    <property type="entry name" value="MCPsignal_dom"/>
</dbReference>
<feature type="transmembrane region" description="Helical" evidence="5">
    <location>
        <begin position="73"/>
        <end position="93"/>
    </location>
</feature>
<evidence type="ECO:0000259" key="6">
    <source>
        <dbReference type="PROSITE" id="PS50111"/>
    </source>
</evidence>
<dbReference type="PROSITE" id="PS50111">
    <property type="entry name" value="CHEMOTAXIS_TRANSDUC_2"/>
    <property type="match status" value="1"/>
</dbReference>
<accession>A0A511SV83</accession>
<evidence type="ECO:0000313" key="9">
    <source>
        <dbReference type="Proteomes" id="UP000321514"/>
    </source>
</evidence>
<keyword evidence="5" id="KW-1133">Transmembrane helix</keyword>
<dbReference type="GO" id="GO:0016020">
    <property type="term" value="C:membrane"/>
    <property type="evidence" value="ECO:0007669"/>
    <property type="project" value="InterPro"/>
</dbReference>
<keyword evidence="5" id="KW-0812">Transmembrane</keyword>
<protein>
    <recommendedName>
        <fullName evidence="10">Methyl-accepting chemotaxis protein</fullName>
    </recommendedName>
</protein>
<feature type="transmembrane region" description="Helical" evidence="5">
    <location>
        <begin position="120"/>
        <end position="140"/>
    </location>
</feature>
<keyword evidence="5" id="KW-0472">Membrane</keyword>
<dbReference type="SMART" id="SM00283">
    <property type="entry name" value="MA"/>
    <property type="match status" value="1"/>
</dbReference>
<organism evidence="8 9">
    <name type="scientific">Myxococcus fulvus</name>
    <dbReference type="NCBI Taxonomy" id="33"/>
    <lineage>
        <taxon>Bacteria</taxon>
        <taxon>Pseudomonadati</taxon>
        <taxon>Myxococcota</taxon>
        <taxon>Myxococcia</taxon>
        <taxon>Myxococcales</taxon>
        <taxon>Cystobacterineae</taxon>
        <taxon>Myxococcaceae</taxon>
        <taxon>Myxococcus</taxon>
    </lineage>
</organism>
<comment type="similarity">
    <text evidence="2">Belongs to the methyl-accepting chemotaxis (MCP) protein family.</text>
</comment>
<dbReference type="InterPro" id="IPR003660">
    <property type="entry name" value="HAMP_dom"/>
</dbReference>
<sequence>MGPFAIPPFLDSPRPKAGGAGRQARMSIEDSLIREYRWRALRVFMSWVVPAAPIAAYLNGMSMGVAGWEGVRAVAWVLPPILVGLGMLYPALLMRWMVGNALRARAGDTPGERLERILRLPWRVAVGTSWVGWTLGGFWFSLHVCLTWNKDLSQVVLGTIIGVCCGVLLGFPISVSLERMLLPLALEEQRKHATVALAGGGFSWPRQAWFLPFTFGGSIISALVLSGCVVVVKLEAIRDTLALELESEGARRSARMLMELGGVLAGELAFSLAWVGGLLLLPGITMWMLARRQARAAGAVGQAIESVAAGRVVAPAWVSTDEMGDLAEGMNAVLARLRQLPLTLQASAARLGEAGGHLRAANDAQQQSLSKQSAALHQAQVTSEEIRRTSSMAADRAEAVLQVARRAEALGLQGEAAVEKSVAGLADIRGAVDGIQQRLDKLARSASLIGDITETVKDLAAQSHLLAVNAAIEAARSGEQGKGFAVVAREVRALADQSLQSTQRIRDVLQDVSVGIQDAARMGEQGVRTIGTGLDQMRASGDSLRALSLMSQENSAAARQIAAAVTQQNAGISQISIAISDLSQIMDATMKRLESTQEATSTLAQVSGEVGRMARQFNEAG</sequence>
<dbReference type="AlphaFoldDB" id="A0A511SV83"/>
<evidence type="ECO:0008006" key="10">
    <source>
        <dbReference type="Google" id="ProtNLM"/>
    </source>
</evidence>
<evidence type="ECO:0000256" key="1">
    <source>
        <dbReference type="ARBA" id="ARBA00023224"/>
    </source>
</evidence>
<feature type="transmembrane region" description="Helical" evidence="5">
    <location>
        <begin position="152"/>
        <end position="171"/>
    </location>
</feature>
<dbReference type="PROSITE" id="PS50885">
    <property type="entry name" value="HAMP"/>
    <property type="match status" value="1"/>
</dbReference>
<dbReference type="SUPFAM" id="SSF58104">
    <property type="entry name" value="Methyl-accepting chemotaxis protein (MCP) signaling domain"/>
    <property type="match status" value="1"/>
</dbReference>
<evidence type="ECO:0000256" key="2">
    <source>
        <dbReference type="ARBA" id="ARBA00029447"/>
    </source>
</evidence>
<dbReference type="Gene3D" id="1.10.287.950">
    <property type="entry name" value="Methyl-accepting chemotaxis protein"/>
    <property type="match status" value="1"/>
</dbReference>
<dbReference type="STRING" id="1334629.MFUL124B02_07075"/>
<feature type="transmembrane region" description="Helical" evidence="5">
    <location>
        <begin position="268"/>
        <end position="289"/>
    </location>
</feature>
<reference evidence="8 9" key="1">
    <citation type="submission" date="2019-07" db="EMBL/GenBank/DDBJ databases">
        <title>Whole genome shotgun sequence of Myxococcus fulvus NBRC 100333.</title>
        <authorList>
            <person name="Hosoyama A."/>
            <person name="Uohara A."/>
            <person name="Ohji S."/>
            <person name="Ichikawa N."/>
        </authorList>
    </citation>
    <scope>NUCLEOTIDE SEQUENCE [LARGE SCALE GENOMIC DNA]</scope>
    <source>
        <strain evidence="8 9">NBRC 100333</strain>
    </source>
</reference>
<dbReference type="EMBL" id="BJXR01000006">
    <property type="protein sequence ID" value="GEN05223.1"/>
    <property type="molecule type" value="Genomic_DNA"/>
</dbReference>
<keyword evidence="1 3" id="KW-0807">Transducer</keyword>
<feature type="region of interest" description="Disordered" evidence="4">
    <location>
        <begin position="1"/>
        <end position="23"/>
    </location>
</feature>